<feature type="compositionally biased region" description="Basic and acidic residues" evidence="1">
    <location>
        <begin position="190"/>
        <end position="211"/>
    </location>
</feature>
<feature type="compositionally biased region" description="Acidic residues" evidence="1">
    <location>
        <begin position="39"/>
        <end position="72"/>
    </location>
</feature>
<gene>
    <name evidence="2" type="ORF">Aph01nite_43680</name>
</gene>
<accession>A0A919UQ53</accession>
<name>A0A919UQ53_9ACTN</name>
<dbReference type="EMBL" id="BOOA01000035">
    <property type="protein sequence ID" value="GIH26058.1"/>
    <property type="molecule type" value="Genomic_DNA"/>
</dbReference>
<proteinExistence type="predicted"/>
<dbReference type="InterPro" id="IPR009636">
    <property type="entry name" value="SCAF"/>
</dbReference>
<comment type="caution">
    <text evidence="2">The sequence shown here is derived from an EMBL/GenBank/DDBJ whole genome shotgun (WGS) entry which is preliminary data.</text>
</comment>
<keyword evidence="3" id="KW-1185">Reference proteome</keyword>
<evidence type="ECO:0000313" key="2">
    <source>
        <dbReference type="EMBL" id="GIH26058.1"/>
    </source>
</evidence>
<protein>
    <recommendedName>
        <fullName evidence="4">Scaffolding protein</fullName>
    </recommendedName>
</protein>
<evidence type="ECO:0000256" key="1">
    <source>
        <dbReference type="SAM" id="MobiDB-lite"/>
    </source>
</evidence>
<organism evidence="2 3">
    <name type="scientific">Acrocarpospora phusangensis</name>
    <dbReference type="NCBI Taxonomy" id="1070424"/>
    <lineage>
        <taxon>Bacteria</taxon>
        <taxon>Bacillati</taxon>
        <taxon>Actinomycetota</taxon>
        <taxon>Actinomycetes</taxon>
        <taxon>Streptosporangiales</taxon>
        <taxon>Streptosporangiaceae</taxon>
        <taxon>Acrocarpospora</taxon>
    </lineage>
</organism>
<feature type="region of interest" description="Disordered" evidence="1">
    <location>
        <begin position="172"/>
        <end position="245"/>
    </location>
</feature>
<dbReference type="AlphaFoldDB" id="A0A919UQ53"/>
<evidence type="ECO:0000313" key="3">
    <source>
        <dbReference type="Proteomes" id="UP000640052"/>
    </source>
</evidence>
<reference evidence="2" key="1">
    <citation type="submission" date="2021-01" db="EMBL/GenBank/DDBJ databases">
        <title>Whole genome shotgun sequence of Acrocarpospora phusangensis NBRC 108782.</title>
        <authorList>
            <person name="Komaki H."/>
            <person name="Tamura T."/>
        </authorList>
    </citation>
    <scope>NUCLEOTIDE SEQUENCE</scope>
    <source>
        <strain evidence="2">NBRC 108782</strain>
    </source>
</reference>
<sequence length="245" mass="26477">MDCTNTQPKTLPVHPWTGLRALAVMPSGRVMWPVVGGSGDDDPEGDPEADPENDPEADPEGDPEADPQEDPDEGKKPKPAKGDTVPRSELAKVIAARDEAKKKLRERDRELEDLRRQGETAEETARREAAEEARKTADARYKPISVRAALLEAGVLPSRVKGALKLVDLEQVDVDEDGEVSGLDGQLASLKEEWPELFEAPKGDGKPEPRRPPSRGADGADRKPPSKKPPTASELQAAKLLGKAV</sequence>
<dbReference type="RefSeq" id="WP_204042749.1">
    <property type="nucleotide sequence ID" value="NZ_BOOA01000035.1"/>
</dbReference>
<evidence type="ECO:0008006" key="4">
    <source>
        <dbReference type="Google" id="ProtNLM"/>
    </source>
</evidence>
<dbReference type="Pfam" id="PF06810">
    <property type="entry name" value="Phage_scaffold"/>
    <property type="match status" value="1"/>
</dbReference>
<feature type="region of interest" description="Disordered" evidence="1">
    <location>
        <begin position="31"/>
        <end position="139"/>
    </location>
</feature>
<dbReference type="Proteomes" id="UP000640052">
    <property type="component" value="Unassembled WGS sequence"/>
</dbReference>
<feature type="compositionally biased region" description="Basic and acidic residues" evidence="1">
    <location>
        <begin position="73"/>
        <end position="139"/>
    </location>
</feature>